<keyword evidence="3" id="KW-1134">Transmembrane beta strand</keyword>
<evidence type="ECO:0000256" key="5">
    <source>
        <dbReference type="ARBA" id="ARBA00022729"/>
    </source>
</evidence>
<proteinExistence type="predicted"/>
<keyword evidence="14" id="KW-1185">Reference proteome</keyword>
<dbReference type="KEGG" id="aca:ACP_1393"/>
<name>C1F5Y4_ACIC5</name>
<evidence type="ECO:0000313" key="14">
    <source>
        <dbReference type="Proteomes" id="UP000002207"/>
    </source>
</evidence>
<dbReference type="Proteomes" id="UP000002207">
    <property type="component" value="Chromosome"/>
</dbReference>
<evidence type="ECO:0000256" key="1">
    <source>
        <dbReference type="ARBA" id="ARBA00004571"/>
    </source>
</evidence>
<evidence type="ECO:0000313" key="13">
    <source>
        <dbReference type="EMBL" id="ACO31502.1"/>
    </source>
</evidence>
<evidence type="ECO:0000256" key="4">
    <source>
        <dbReference type="ARBA" id="ARBA00022692"/>
    </source>
</evidence>
<feature type="signal peptide" evidence="11">
    <location>
        <begin position="1"/>
        <end position="21"/>
    </location>
</feature>
<dbReference type="PANTHER" id="PTHR30329">
    <property type="entry name" value="STATOR ELEMENT OF FLAGELLAR MOTOR COMPLEX"/>
    <property type="match status" value="1"/>
</dbReference>
<dbReference type="GO" id="GO:0006811">
    <property type="term" value="P:monoatomic ion transport"/>
    <property type="evidence" value="ECO:0007669"/>
    <property type="project" value="UniProtKB-KW"/>
</dbReference>
<dbReference type="Gene3D" id="3.30.1330.60">
    <property type="entry name" value="OmpA-like domain"/>
    <property type="match status" value="1"/>
</dbReference>
<keyword evidence="2" id="KW-0813">Transport</keyword>
<feature type="chain" id="PRO_5002909334" evidence="11">
    <location>
        <begin position="22"/>
        <end position="446"/>
    </location>
</feature>
<dbReference type="SUPFAM" id="SSF103088">
    <property type="entry name" value="OmpA-like"/>
    <property type="match status" value="1"/>
</dbReference>
<dbReference type="PRINTS" id="PR01021">
    <property type="entry name" value="OMPADOMAIN"/>
</dbReference>
<dbReference type="InterPro" id="IPR011250">
    <property type="entry name" value="OMP/PagP_B-barrel"/>
</dbReference>
<keyword evidence="7" id="KW-0626">Porin</keyword>
<dbReference type="InterPro" id="IPR027385">
    <property type="entry name" value="Beta-barrel_OMP"/>
</dbReference>
<evidence type="ECO:0000259" key="12">
    <source>
        <dbReference type="PROSITE" id="PS51123"/>
    </source>
</evidence>
<sequence>MRMTQWIHFTAILMVFGVAVAVGQQNTADPAVNAPRYDLALGYNYIGANAPPGNCHCFAMHGGFFSAGIHFNDWLSIEGKVTGGHSNDISALGQNLTLTTFTVGPRFTWHHGRFAPYGEALFGAAWGTGSYFPRANGTSTTSASSVAYSVGGGLEYELTPRMAVLLPDAEFLHTALPNGINGEQNTLEIGAGVVFKFGNRTRYIPAPPMHMPAKQVDLSCTQSAEQVPPGEPLEIIAQAITWPGNDAVDYDWHASAGTVQGSGSMVSIETAGLEPGTYHVYGTAHLADDAGVHSDCQVSFTIVPPQKAKVITRTIVEKPATNNPAMLDFEKNIQDAFFDYNQYNLRPDAQSAIAHDASYLESHPDIHITIAGFADERGTAEYNIWLGLQRALAVRRALAKDGIDMGRMNVLSYGKEKQFCSDQTPACFQQNRRAHFMMDPLQKPQP</sequence>
<dbReference type="eggNOG" id="COG2885">
    <property type="taxonomic scope" value="Bacteria"/>
</dbReference>
<gene>
    <name evidence="13" type="ordered locus">ACP_1393</name>
</gene>
<dbReference type="GO" id="GO:0009279">
    <property type="term" value="C:cell outer membrane"/>
    <property type="evidence" value="ECO:0007669"/>
    <property type="project" value="UniProtKB-SubCell"/>
</dbReference>
<reference evidence="13 14" key="1">
    <citation type="journal article" date="2009" name="Appl. Environ. Microbiol.">
        <title>Three genomes from the phylum Acidobacteria provide insight into the lifestyles of these microorganisms in soils.</title>
        <authorList>
            <person name="Ward N.L."/>
            <person name="Challacombe J.F."/>
            <person name="Janssen P.H."/>
            <person name="Henrissat B."/>
            <person name="Coutinho P.M."/>
            <person name="Wu M."/>
            <person name="Xie G."/>
            <person name="Haft D.H."/>
            <person name="Sait M."/>
            <person name="Badger J."/>
            <person name="Barabote R.D."/>
            <person name="Bradley B."/>
            <person name="Brettin T.S."/>
            <person name="Brinkac L.M."/>
            <person name="Bruce D."/>
            <person name="Creasy T."/>
            <person name="Daugherty S.C."/>
            <person name="Davidsen T.M."/>
            <person name="DeBoy R.T."/>
            <person name="Detter J.C."/>
            <person name="Dodson R.J."/>
            <person name="Durkin A.S."/>
            <person name="Ganapathy A."/>
            <person name="Gwinn-Giglio M."/>
            <person name="Han C.S."/>
            <person name="Khouri H."/>
            <person name="Kiss H."/>
            <person name="Kothari S.P."/>
            <person name="Madupu R."/>
            <person name="Nelson K.E."/>
            <person name="Nelson W.C."/>
            <person name="Paulsen I."/>
            <person name="Penn K."/>
            <person name="Ren Q."/>
            <person name="Rosovitz M.J."/>
            <person name="Selengut J.D."/>
            <person name="Shrivastava S."/>
            <person name="Sullivan S.A."/>
            <person name="Tapia R."/>
            <person name="Thompson L.S."/>
            <person name="Watkins K.L."/>
            <person name="Yang Q."/>
            <person name="Yu C."/>
            <person name="Zafar N."/>
            <person name="Zhou L."/>
            <person name="Kuske C.R."/>
        </authorList>
    </citation>
    <scope>NUCLEOTIDE SEQUENCE [LARGE SCALE GENOMIC DNA]</scope>
    <source>
        <strain evidence="14">ATCC 51196 / DSM 11244 / BCRC 80197 / JCM 7670 / NBRC 15755 / NCIMB 13165 / 161</strain>
    </source>
</reference>
<evidence type="ECO:0000256" key="11">
    <source>
        <dbReference type="SAM" id="SignalP"/>
    </source>
</evidence>
<dbReference type="InterPro" id="IPR036737">
    <property type="entry name" value="OmpA-like_sf"/>
</dbReference>
<protein>
    <submittedName>
        <fullName evidence="13">OmpA family protein</fullName>
    </submittedName>
</protein>
<dbReference type="InterPro" id="IPR006664">
    <property type="entry name" value="OMP_bac"/>
</dbReference>
<dbReference type="Pfam" id="PF00691">
    <property type="entry name" value="OmpA"/>
    <property type="match status" value="1"/>
</dbReference>
<dbReference type="GO" id="GO:0046930">
    <property type="term" value="C:pore complex"/>
    <property type="evidence" value="ECO:0007669"/>
    <property type="project" value="UniProtKB-KW"/>
</dbReference>
<dbReference type="HOGENOM" id="CLU_743800_0_0_0"/>
<evidence type="ECO:0000256" key="7">
    <source>
        <dbReference type="ARBA" id="ARBA00023114"/>
    </source>
</evidence>
<dbReference type="SUPFAM" id="SSF56925">
    <property type="entry name" value="OMPA-like"/>
    <property type="match status" value="1"/>
</dbReference>
<dbReference type="EMBL" id="CP001472">
    <property type="protein sequence ID" value="ACO31502.1"/>
    <property type="molecule type" value="Genomic_DNA"/>
</dbReference>
<evidence type="ECO:0000256" key="8">
    <source>
        <dbReference type="ARBA" id="ARBA00023136"/>
    </source>
</evidence>
<evidence type="ECO:0000256" key="6">
    <source>
        <dbReference type="ARBA" id="ARBA00023065"/>
    </source>
</evidence>
<dbReference type="GO" id="GO:0015288">
    <property type="term" value="F:porin activity"/>
    <property type="evidence" value="ECO:0007669"/>
    <property type="project" value="UniProtKB-KW"/>
</dbReference>
<accession>C1F5Y4</accession>
<dbReference type="Gene3D" id="2.40.160.20">
    <property type="match status" value="1"/>
</dbReference>
<dbReference type="InterPro" id="IPR050330">
    <property type="entry name" value="Bact_OuterMem_StrucFunc"/>
</dbReference>
<keyword evidence="4" id="KW-0812">Transmembrane</keyword>
<keyword evidence="9" id="KW-0998">Cell outer membrane</keyword>
<organism evidence="13 14">
    <name type="scientific">Acidobacterium capsulatum (strain ATCC 51196 / DSM 11244 / BCRC 80197 / JCM 7670 / NBRC 15755 / NCIMB 13165 / 161)</name>
    <dbReference type="NCBI Taxonomy" id="240015"/>
    <lineage>
        <taxon>Bacteria</taxon>
        <taxon>Pseudomonadati</taxon>
        <taxon>Acidobacteriota</taxon>
        <taxon>Terriglobia</taxon>
        <taxon>Terriglobales</taxon>
        <taxon>Acidobacteriaceae</taxon>
        <taxon>Acidobacterium</taxon>
    </lineage>
</organism>
<dbReference type="InterPro" id="IPR006665">
    <property type="entry name" value="OmpA-like"/>
</dbReference>
<keyword evidence="5 11" id="KW-0732">Signal</keyword>
<dbReference type="Pfam" id="PF13505">
    <property type="entry name" value="OMP_b-brl"/>
    <property type="match status" value="1"/>
</dbReference>
<keyword evidence="8 10" id="KW-0472">Membrane</keyword>
<dbReference type="STRING" id="240015.ACP_1393"/>
<dbReference type="PROSITE" id="PS51123">
    <property type="entry name" value="OMPA_2"/>
    <property type="match status" value="1"/>
</dbReference>
<comment type="subcellular location">
    <subcellularLocation>
        <location evidence="1">Cell outer membrane</location>
        <topology evidence="1">Multi-pass membrane protein</topology>
    </subcellularLocation>
</comment>
<dbReference type="CDD" id="cd07185">
    <property type="entry name" value="OmpA_C-like"/>
    <property type="match status" value="1"/>
</dbReference>
<dbReference type="OrthoDB" id="9809164at2"/>
<evidence type="ECO:0000256" key="10">
    <source>
        <dbReference type="PROSITE-ProRule" id="PRU00473"/>
    </source>
</evidence>
<dbReference type="PANTHER" id="PTHR30329:SF21">
    <property type="entry name" value="LIPOPROTEIN YIAD-RELATED"/>
    <property type="match status" value="1"/>
</dbReference>
<feature type="domain" description="OmpA-like" evidence="12">
    <location>
        <begin position="325"/>
        <end position="442"/>
    </location>
</feature>
<dbReference type="InParanoid" id="C1F5Y4"/>
<evidence type="ECO:0000256" key="3">
    <source>
        <dbReference type="ARBA" id="ARBA00022452"/>
    </source>
</evidence>
<evidence type="ECO:0000256" key="9">
    <source>
        <dbReference type="ARBA" id="ARBA00023237"/>
    </source>
</evidence>
<dbReference type="AlphaFoldDB" id="C1F5Y4"/>
<keyword evidence="6" id="KW-0406">Ion transport</keyword>
<evidence type="ECO:0000256" key="2">
    <source>
        <dbReference type="ARBA" id="ARBA00022448"/>
    </source>
</evidence>